<keyword evidence="2" id="KW-1133">Transmembrane helix</keyword>
<organism evidence="3 4">
    <name type="scientific">Exidia glandulosa HHB12029</name>
    <dbReference type="NCBI Taxonomy" id="1314781"/>
    <lineage>
        <taxon>Eukaryota</taxon>
        <taxon>Fungi</taxon>
        <taxon>Dikarya</taxon>
        <taxon>Basidiomycota</taxon>
        <taxon>Agaricomycotina</taxon>
        <taxon>Agaricomycetes</taxon>
        <taxon>Auriculariales</taxon>
        <taxon>Exidiaceae</taxon>
        <taxon>Exidia</taxon>
    </lineage>
</organism>
<evidence type="ECO:0000313" key="3">
    <source>
        <dbReference type="EMBL" id="KZV98188.1"/>
    </source>
</evidence>
<keyword evidence="2" id="KW-0472">Membrane</keyword>
<feature type="compositionally biased region" description="Pro residues" evidence="1">
    <location>
        <begin position="21"/>
        <end position="42"/>
    </location>
</feature>
<protein>
    <submittedName>
        <fullName evidence="3">Uncharacterized protein</fullName>
    </submittedName>
</protein>
<gene>
    <name evidence="3" type="ORF">EXIGLDRAFT_832293</name>
</gene>
<dbReference type="STRING" id="1314781.A0A165LQQ4"/>
<dbReference type="Proteomes" id="UP000077266">
    <property type="component" value="Unassembled WGS sequence"/>
</dbReference>
<proteinExistence type="predicted"/>
<evidence type="ECO:0000256" key="2">
    <source>
        <dbReference type="SAM" id="Phobius"/>
    </source>
</evidence>
<dbReference type="EMBL" id="KV425921">
    <property type="protein sequence ID" value="KZV98188.1"/>
    <property type="molecule type" value="Genomic_DNA"/>
</dbReference>
<sequence length="325" mass="34026">MVFVPFISSPRDSAALLPRAYFPPPKTTSSPSPQPTDGPDLLIPPQPESIDIPGITGKTTTEWGSGGGDATTVPDGALFAGRTIGGGTRAQVYGTSVYGSGFPSERVERGVGGVDLPFYFWPVSWGPGSGPEWLHTTEFGAPDNSSRPGGAEYQLVVQSHAGPDPGSWQAEPWTYHVVSDHKTITSLIHTLMITANCATFNTPLSALSFNGSASEPQPENTVQYYRASSVALTLDGYNNTAALGDDATLAPIPLPSGLNQTFLECLNRTIGESVILVDAPVVNSSPGDGSSSPTPTSSGYAAHAYAYGSVCLTIFCMILALRSVR</sequence>
<feature type="transmembrane region" description="Helical" evidence="2">
    <location>
        <begin position="300"/>
        <end position="321"/>
    </location>
</feature>
<dbReference type="AlphaFoldDB" id="A0A165LQQ4"/>
<accession>A0A165LQQ4</accession>
<feature type="region of interest" description="Disordered" evidence="1">
    <location>
        <begin position="17"/>
        <end position="42"/>
    </location>
</feature>
<evidence type="ECO:0000313" key="4">
    <source>
        <dbReference type="Proteomes" id="UP000077266"/>
    </source>
</evidence>
<reference evidence="3 4" key="1">
    <citation type="journal article" date="2016" name="Mol. Biol. Evol.">
        <title>Comparative Genomics of Early-Diverging Mushroom-Forming Fungi Provides Insights into the Origins of Lignocellulose Decay Capabilities.</title>
        <authorList>
            <person name="Nagy L.G."/>
            <person name="Riley R."/>
            <person name="Tritt A."/>
            <person name="Adam C."/>
            <person name="Daum C."/>
            <person name="Floudas D."/>
            <person name="Sun H."/>
            <person name="Yadav J.S."/>
            <person name="Pangilinan J."/>
            <person name="Larsson K.H."/>
            <person name="Matsuura K."/>
            <person name="Barry K."/>
            <person name="Labutti K."/>
            <person name="Kuo R."/>
            <person name="Ohm R.A."/>
            <person name="Bhattacharya S.S."/>
            <person name="Shirouzu T."/>
            <person name="Yoshinaga Y."/>
            <person name="Martin F.M."/>
            <person name="Grigoriev I.V."/>
            <person name="Hibbett D.S."/>
        </authorList>
    </citation>
    <scope>NUCLEOTIDE SEQUENCE [LARGE SCALE GENOMIC DNA]</scope>
    <source>
        <strain evidence="3 4">HHB12029</strain>
    </source>
</reference>
<dbReference type="InParanoid" id="A0A165LQQ4"/>
<keyword evidence="4" id="KW-1185">Reference proteome</keyword>
<dbReference type="OrthoDB" id="3365917at2759"/>
<name>A0A165LQQ4_EXIGL</name>
<keyword evidence="2" id="KW-0812">Transmembrane</keyword>
<evidence type="ECO:0000256" key="1">
    <source>
        <dbReference type="SAM" id="MobiDB-lite"/>
    </source>
</evidence>